<dbReference type="OrthoDB" id="2319952at2"/>
<evidence type="ECO:0000313" key="1">
    <source>
        <dbReference type="EMBL" id="AQW21264.1"/>
    </source>
</evidence>
<name>A0A1S6QI29_9LACO</name>
<sequence length="68" mass="7921">MADKKLRYKTKVDLKQLMVNHSLTTLKVPTIQARQQAQRMITDNIDQGITPYYLKKEALSRLSGTHYE</sequence>
<reference evidence="1 2" key="1">
    <citation type="journal article" date="2015" name="Genome Announc.">
        <title>Genome Sequence of Lactobacillus curieae CCTCC M 2011381T, a Novel Producer of Gamma-aminobutyric Acid.</title>
        <authorList>
            <person name="Wang Y."/>
            <person name="Wang Y."/>
            <person name="Lang C."/>
            <person name="Wei D."/>
            <person name="Xu P."/>
            <person name="Xie J."/>
        </authorList>
    </citation>
    <scope>NUCLEOTIDE SEQUENCE [LARGE SCALE GENOMIC DNA]</scope>
    <source>
        <strain evidence="1 2">CCTCC M 2011381</strain>
    </source>
</reference>
<organism evidence="1 2">
    <name type="scientific">Lentilactobacillus curieae</name>
    <dbReference type="NCBI Taxonomy" id="1138822"/>
    <lineage>
        <taxon>Bacteria</taxon>
        <taxon>Bacillati</taxon>
        <taxon>Bacillota</taxon>
        <taxon>Bacilli</taxon>
        <taxon>Lactobacillales</taxon>
        <taxon>Lactobacillaceae</taxon>
        <taxon>Lentilactobacillus</taxon>
    </lineage>
</organism>
<gene>
    <name evidence="1" type="ORF">PL11_004660</name>
</gene>
<dbReference type="RefSeq" id="WP_052127811.1">
    <property type="nucleotide sequence ID" value="NZ_CP018906.1"/>
</dbReference>
<keyword evidence="2" id="KW-1185">Reference proteome</keyword>
<evidence type="ECO:0000313" key="2">
    <source>
        <dbReference type="Proteomes" id="UP000030361"/>
    </source>
</evidence>
<dbReference type="Proteomes" id="UP000030361">
    <property type="component" value="Chromosome"/>
</dbReference>
<protein>
    <submittedName>
        <fullName evidence="1">Uncharacterized protein</fullName>
    </submittedName>
</protein>
<accession>A0A1S6QI29</accession>
<dbReference type="KEGG" id="lcu:PL11_004660"/>
<dbReference type="EMBL" id="CP018906">
    <property type="protein sequence ID" value="AQW21264.1"/>
    <property type="molecule type" value="Genomic_DNA"/>
</dbReference>
<dbReference type="AlphaFoldDB" id="A0A1S6QI29"/>
<proteinExistence type="predicted"/>
<dbReference type="eggNOG" id="ENOG5030ACN">
    <property type="taxonomic scope" value="Bacteria"/>
</dbReference>